<reference evidence="2" key="1">
    <citation type="submission" date="2016-11" db="EMBL/GenBank/DDBJ databases">
        <authorList>
            <person name="Varghese N."/>
            <person name="Submissions S."/>
        </authorList>
    </citation>
    <scope>NUCLEOTIDE SEQUENCE [LARGE SCALE GENOMIC DNA]</scope>
    <source>
        <strain evidence="2">GAS401</strain>
    </source>
</reference>
<organism evidence="1 2">
    <name type="scientific">Bradyrhizobium erythrophlei</name>
    <dbReference type="NCBI Taxonomy" id="1437360"/>
    <lineage>
        <taxon>Bacteria</taxon>
        <taxon>Pseudomonadati</taxon>
        <taxon>Pseudomonadota</taxon>
        <taxon>Alphaproteobacteria</taxon>
        <taxon>Hyphomicrobiales</taxon>
        <taxon>Nitrobacteraceae</taxon>
        <taxon>Bradyrhizobium</taxon>
    </lineage>
</organism>
<dbReference type="Proteomes" id="UP000184096">
    <property type="component" value="Chromosome I"/>
</dbReference>
<dbReference type="AlphaFoldDB" id="A0A1M7UNV8"/>
<keyword evidence="2" id="KW-1185">Reference proteome</keyword>
<gene>
    <name evidence="1" type="ORF">SAMN05444170_6017</name>
</gene>
<dbReference type="RefSeq" id="WP_072823460.1">
    <property type="nucleotide sequence ID" value="NZ_LT670849.1"/>
</dbReference>
<protein>
    <submittedName>
        <fullName evidence="1">Uncharacterized protein</fullName>
    </submittedName>
</protein>
<evidence type="ECO:0000313" key="2">
    <source>
        <dbReference type="Proteomes" id="UP000184096"/>
    </source>
</evidence>
<dbReference type="OrthoDB" id="8255086at2"/>
<evidence type="ECO:0000313" key="1">
    <source>
        <dbReference type="EMBL" id="SHN84692.1"/>
    </source>
</evidence>
<dbReference type="EMBL" id="LT670849">
    <property type="protein sequence ID" value="SHN84692.1"/>
    <property type="molecule type" value="Genomic_DNA"/>
</dbReference>
<accession>A0A1M7UNV8</accession>
<name>A0A1M7UNV8_9BRAD</name>
<proteinExistence type="predicted"/>
<sequence>MEGPKYIKPSKTTQELEAMILEDLRNVDGCPARGVNVTGYGIPWKALLMFGADAGRYATRPSCSSFSRLLPSGSKGFMTRLFRVLANGDRRRYVAALVDYVEFG</sequence>